<feature type="region of interest" description="Disordered" evidence="17">
    <location>
        <begin position="688"/>
        <end position="712"/>
    </location>
</feature>
<evidence type="ECO:0000256" key="5">
    <source>
        <dbReference type="ARBA" id="ARBA00022692"/>
    </source>
</evidence>
<evidence type="ECO:0000256" key="18">
    <source>
        <dbReference type="SAM" id="Phobius"/>
    </source>
</evidence>
<dbReference type="PROSITE" id="PS00610">
    <property type="entry name" value="NA_NEUROTRAN_SYMP_1"/>
    <property type="match status" value="1"/>
</dbReference>
<dbReference type="SUPFAM" id="SSF161070">
    <property type="entry name" value="SNF-like"/>
    <property type="match status" value="1"/>
</dbReference>
<reference evidence="20" key="1">
    <citation type="submission" date="2025-08" db="UniProtKB">
        <authorList>
            <consortium name="RefSeq"/>
        </authorList>
    </citation>
    <scope>IDENTIFICATION</scope>
    <source>
        <tissue evidence="20">Whole body</tissue>
    </source>
</reference>
<evidence type="ECO:0000313" key="19">
    <source>
        <dbReference type="Proteomes" id="UP000694925"/>
    </source>
</evidence>
<evidence type="ECO:0000256" key="13">
    <source>
        <dbReference type="ARBA" id="ARBA00023180"/>
    </source>
</evidence>
<feature type="binding site" evidence="14">
    <location>
        <position position="111"/>
    </location>
    <ligand>
        <name>Na(+)</name>
        <dbReference type="ChEBI" id="CHEBI:29101"/>
        <label>1</label>
    </ligand>
</feature>
<evidence type="ECO:0000256" key="15">
    <source>
        <dbReference type="PIRSR" id="PIRSR600175-2"/>
    </source>
</evidence>
<feature type="transmembrane region" description="Helical" evidence="18">
    <location>
        <begin position="575"/>
        <end position="594"/>
    </location>
</feature>
<feature type="transmembrane region" description="Helical" evidence="18">
    <location>
        <begin position="170"/>
        <end position="194"/>
    </location>
</feature>
<feature type="transmembrane region" description="Helical" evidence="18">
    <location>
        <begin position="531"/>
        <end position="554"/>
    </location>
</feature>
<evidence type="ECO:0000256" key="10">
    <source>
        <dbReference type="ARBA" id="ARBA00023053"/>
    </source>
</evidence>
<protein>
    <recommendedName>
        <fullName evidence="16">Transporter</fullName>
    </recommendedName>
</protein>
<feature type="binding site" evidence="14">
    <location>
        <position position="406"/>
    </location>
    <ligand>
        <name>Na(+)</name>
        <dbReference type="ChEBI" id="CHEBI:29101"/>
        <label>1</label>
    </ligand>
</feature>
<dbReference type="AlphaFoldDB" id="A0AAJ7W9E7"/>
<keyword evidence="12 15" id="KW-1015">Disulfide bond</keyword>
<feature type="binding site" evidence="14">
    <location>
        <position position="474"/>
    </location>
    <ligand>
        <name>Na(+)</name>
        <dbReference type="ChEBI" id="CHEBI:29101"/>
        <label>1</label>
    </ligand>
</feature>
<name>A0AAJ7W9E7_9HYME</name>
<dbReference type="GO" id="GO:0051583">
    <property type="term" value="P:dopamine uptake involved in synaptic transmission"/>
    <property type="evidence" value="ECO:0007669"/>
    <property type="project" value="TreeGrafter"/>
</dbReference>
<dbReference type="PANTHER" id="PTHR11616:SF320">
    <property type="entry name" value="SODIUM-DEPENDENT NORADRENALINE TRANSPORTER"/>
    <property type="match status" value="1"/>
</dbReference>
<dbReference type="GO" id="GO:0005330">
    <property type="term" value="F:dopamine:sodium symporter activity"/>
    <property type="evidence" value="ECO:0007669"/>
    <property type="project" value="TreeGrafter"/>
</dbReference>
<feature type="binding site" evidence="14">
    <location>
        <position position="106"/>
    </location>
    <ligand>
        <name>Na(+)</name>
        <dbReference type="ChEBI" id="CHEBI:29101"/>
        <label>1</label>
    </ligand>
</feature>
<comment type="similarity">
    <text evidence="2 16">Belongs to the sodium:neurotransmitter symporter (SNF) (TC 2.A.22) family.</text>
</comment>
<keyword evidence="10 14" id="KW-0915">Sodium</keyword>
<keyword evidence="8 16" id="KW-0769">Symport</keyword>
<dbReference type="InterPro" id="IPR037272">
    <property type="entry name" value="SNS_sf"/>
</dbReference>
<evidence type="ECO:0000256" key="1">
    <source>
        <dbReference type="ARBA" id="ARBA00004651"/>
    </source>
</evidence>
<feature type="transmembrane region" description="Helical" evidence="18">
    <location>
        <begin position="400"/>
        <end position="425"/>
    </location>
</feature>
<dbReference type="Proteomes" id="UP000694925">
    <property type="component" value="Unplaced"/>
</dbReference>
<dbReference type="GO" id="GO:0015874">
    <property type="term" value="P:norepinephrine transport"/>
    <property type="evidence" value="ECO:0007669"/>
    <property type="project" value="TreeGrafter"/>
</dbReference>
<feature type="compositionally biased region" description="Basic and acidic residues" evidence="17">
    <location>
        <begin position="702"/>
        <end position="712"/>
    </location>
</feature>
<organism evidence="19 20">
    <name type="scientific">Ceratina calcarata</name>
    <dbReference type="NCBI Taxonomy" id="156304"/>
    <lineage>
        <taxon>Eukaryota</taxon>
        <taxon>Metazoa</taxon>
        <taxon>Ecdysozoa</taxon>
        <taxon>Arthropoda</taxon>
        <taxon>Hexapoda</taxon>
        <taxon>Insecta</taxon>
        <taxon>Pterygota</taxon>
        <taxon>Neoptera</taxon>
        <taxon>Endopterygota</taxon>
        <taxon>Hymenoptera</taxon>
        <taxon>Apocrita</taxon>
        <taxon>Aculeata</taxon>
        <taxon>Apoidea</taxon>
        <taxon>Anthophila</taxon>
        <taxon>Apidae</taxon>
        <taxon>Ceratina</taxon>
        <taxon>Zadontomerus</taxon>
    </lineage>
</organism>
<keyword evidence="11 18" id="KW-0472">Membrane</keyword>
<dbReference type="PRINTS" id="PR00176">
    <property type="entry name" value="NANEUSMPORT"/>
</dbReference>
<evidence type="ECO:0000256" key="4">
    <source>
        <dbReference type="ARBA" id="ARBA00022475"/>
    </source>
</evidence>
<feature type="transmembrane region" description="Helical" evidence="18">
    <location>
        <begin position="367"/>
        <end position="388"/>
    </location>
</feature>
<feature type="binding site" evidence="14">
    <location>
        <position position="374"/>
    </location>
    <ligand>
        <name>Na(+)</name>
        <dbReference type="ChEBI" id="CHEBI:29101"/>
        <label>1</label>
    </ligand>
</feature>
<dbReference type="PROSITE" id="PS00754">
    <property type="entry name" value="NA_NEUROTRAN_SYMP_2"/>
    <property type="match status" value="1"/>
</dbReference>
<dbReference type="GO" id="GO:0042734">
    <property type="term" value="C:presynaptic membrane"/>
    <property type="evidence" value="ECO:0007669"/>
    <property type="project" value="TreeGrafter"/>
</dbReference>
<evidence type="ECO:0000313" key="20">
    <source>
        <dbReference type="RefSeq" id="XP_026667268.1"/>
    </source>
</evidence>
<keyword evidence="13" id="KW-0325">Glycoprotein</keyword>
<feature type="binding site" evidence="14">
    <location>
        <position position="107"/>
    </location>
    <ligand>
        <name>Na(+)</name>
        <dbReference type="ChEBI" id="CHEBI:29101"/>
        <label>1</label>
    </ligand>
</feature>
<evidence type="ECO:0000256" key="11">
    <source>
        <dbReference type="ARBA" id="ARBA00023136"/>
    </source>
</evidence>
<dbReference type="GO" id="GO:0030424">
    <property type="term" value="C:axon"/>
    <property type="evidence" value="ECO:0007669"/>
    <property type="project" value="TreeGrafter"/>
</dbReference>
<feature type="transmembrane region" description="Helical" evidence="18">
    <location>
        <begin position="614"/>
        <end position="635"/>
    </location>
</feature>
<feature type="binding site" evidence="14">
    <location>
        <position position="104"/>
    </location>
    <ligand>
        <name>Na(+)</name>
        <dbReference type="ChEBI" id="CHEBI:29101"/>
        <label>1</label>
    </ligand>
</feature>
<keyword evidence="5 16" id="KW-0812">Transmembrane</keyword>
<feature type="transmembrane region" description="Helical" evidence="18">
    <location>
        <begin position="98"/>
        <end position="116"/>
    </location>
</feature>
<evidence type="ECO:0000256" key="9">
    <source>
        <dbReference type="ARBA" id="ARBA00022989"/>
    </source>
</evidence>
<feature type="transmembrane region" description="Helical" evidence="18">
    <location>
        <begin position="128"/>
        <end position="149"/>
    </location>
</feature>
<dbReference type="NCBIfam" id="NF037979">
    <property type="entry name" value="Na_transp"/>
    <property type="match status" value="1"/>
</dbReference>
<evidence type="ECO:0000256" key="17">
    <source>
        <dbReference type="SAM" id="MobiDB-lite"/>
    </source>
</evidence>
<feature type="transmembrane region" description="Helical" evidence="18">
    <location>
        <begin position="445"/>
        <end position="469"/>
    </location>
</feature>
<feature type="disulfide bond" evidence="15">
    <location>
        <begin position="210"/>
        <end position="219"/>
    </location>
</feature>
<accession>A0AAJ7W9E7</accession>
<feature type="transmembrane region" description="Helical" evidence="18">
    <location>
        <begin position="500"/>
        <end position="525"/>
    </location>
</feature>
<dbReference type="GO" id="GO:0046872">
    <property type="term" value="F:metal ion binding"/>
    <property type="evidence" value="ECO:0007669"/>
    <property type="project" value="UniProtKB-KW"/>
</dbReference>
<gene>
    <name evidence="20" type="primary">LOC108629049</name>
</gene>
<keyword evidence="3 16" id="KW-0813">Transport</keyword>
<dbReference type="Pfam" id="PF00209">
    <property type="entry name" value="SNF"/>
    <property type="match status" value="1"/>
</dbReference>
<evidence type="ECO:0000256" key="12">
    <source>
        <dbReference type="ARBA" id="ARBA00023157"/>
    </source>
</evidence>
<evidence type="ECO:0000256" key="16">
    <source>
        <dbReference type="RuleBase" id="RU003732"/>
    </source>
</evidence>
<evidence type="ECO:0000256" key="14">
    <source>
        <dbReference type="PIRSR" id="PIRSR600175-1"/>
    </source>
</evidence>
<evidence type="ECO:0000256" key="7">
    <source>
        <dbReference type="ARBA" id="ARBA00022775"/>
    </source>
</evidence>
<dbReference type="InterPro" id="IPR000175">
    <property type="entry name" value="Na/ntran_symport"/>
</dbReference>
<evidence type="ECO:0000256" key="3">
    <source>
        <dbReference type="ARBA" id="ARBA00022448"/>
    </source>
</evidence>
<dbReference type="RefSeq" id="XP_026667268.1">
    <property type="nucleotide sequence ID" value="XM_026811467.1"/>
</dbReference>
<dbReference type="GO" id="GO:0032809">
    <property type="term" value="C:neuronal cell body membrane"/>
    <property type="evidence" value="ECO:0007669"/>
    <property type="project" value="TreeGrafter"/>
</dbReference>
<comment type="subcellular location">
    <subcellularLocation>
        <location evidence="1">Cell membrane</location>
        <topology evidence="1">Multi-pass membrane protein</topology>
    </subcellularLocation>
</comment>
<proteinExistence type="inferred from homology"/>
<evidence type="ECO:0000256" key="6">
    <source>
        <dbReference type="ARBA" id="ARBA00022723"/>
    </source>
</evidence>
<keyword evidence="19" id="KW-1185">Reference proteome</keyword>
<dbReference type="CTD" id="36849"/>
<keyword evidence="9 18" id="KW-1133">Transmembrane helix</keyword>
<dbReference type="GeneID" id="108629049"/>
<feature type="binding site" evidence="14">
    <location>
        <position position="475"/>
    </location>
    <ligand>
        <name>Na(+)</name>
        <dbReference type="ChEBI" id="CHEBI:29101"/>
        <label>1</label>
    </ligand>
</feature>
<keyword evidence="7" id="KW-0532">Neurotransmitter transport</keyword>
<evidence type="ECO:0000256" key="8">
    <source>
        <dbReference type="ARBA" id="ARBA00022847"/>
    </source>
</evidence>
<keyword evidence="6 14" id="KW-0479">Metal-binding</keyword>
<feature type="binding site" evidence="14">
    <location>
        <position position="471"/>
    </location>
    <ligand>
        <name>Na(+)</name>
        <dbReference type="ChEBI" id="CHEBI:29101"/>
        <label>1</label>
    </ligand>
</feature>
<feature type="transmembrane region" description="Helical" evidence="18">
    <location>
        <begin position="289"/>
        <end position="306"/>
    </location>
</feature>
<dbReference type="PANTHER" id="PTHR11616">
    <property type="entry name" value="SODIUM/CHLORIDE DEPENDENT TRANSPORTER"/>
    <property type="match status" value="1"/>
</dbReference>
<dbReference type="GO" id="GO:0006865">
    <property type="term" value="P:amino acid transport"/>
    <property type="evidence" value="ECO:0007669"/>
    <property type="project" value="TreeGrafter"/>
</dbReference>
<sequence length="712" mass="80095">MSTVFWMHVARGTRRDLSSYEKYSYILERKCWKKRPVIRSSRCRNYLEKRLGSRVFVGSVDKKRRVGKRDMSSRVVKTPPMMNGSVDGRETWSGKVDFLLSVIGFAVDLANVWRFPYLCYKNGGGAFLVPYCIMLVVGGIPLFYMELALGQFNRKGAITCWGRLVPLLKGIGYAVVLIAFYVDFYYNVIIAWALRYFFASFSSLLPWTTCDNPWNTPLCRAFDANISYTFADIYGEPLDFDESTNSSLIEEPDSQGYNNTWHTSAAQEYFNRAILEIHESAGIHDLGTIKWDIALCLLVVYIICYFSLWKGISTSGKVVWFTALFPYAVLLILLIRGVTLPGSLEGIRYYLSPNFSAITKAEVWVDAATQVFFSLGPGFGVLLAYASYNKYHNNVYKDALLTSVINSATSFVAGFVIFSVLGYMAKASGKSIQDVATEGPGLVFIVYPAAIATMPGSMFWALIFFMMLLTLGLDSSFGGSEAIITALSDEFPIIGNNREIFVAMLFTLYFVVGLASCSQGGFYFFHLLDRYAAGYSMLFAVLAESIAISWIYGTDRFCADIKDMIGFSPGIYWRVCWKFVAPMFLMFIIVYGLMGYEPLTYEDYVYPVWANVLGWLIATSSIAMIPGVAIYKIAVTPGNFIQRLKILTTPWRDTQQRNVDLSSVANGAVRRSFIGDQDLNLTKEQQELTKEQTEVMIPSRESVNREPPPEPV</sequence>
<keyword evidence="4" id="KW-1003">Cell membrane</keyword>
<evidence type="ECO:0000256" key="2">
    <source>
        <dbReference type="ARBA" id="ARBA00006459"/>
    </source>
</evidence>
<feature type="transmembrane region" description="Helical" evidence="18">
    <location>
        <begin position="318"/>
        <end position="338"/>
    </location>
</feature>
<dbReference type="PROSITE" id="PS50267">
    <property type="entry name" value="NA_NEUROTRAN_SYMP_3"/>
    <property type="match status" value="1"/>
</dbReference>